<evidence type="ECO:0008006" key="4">
    <source>
        <dbReference type="Google" id="ProtNLM"/>
    </source>
</evidence>
<name>A0AAN9I1N7_CLITE</name>
<proteinExistence type="predicted"/>
<dbReference type="AlphaFoldDB" id="A0AAN9I1N7"/>
<accession>A0AAN9I1N7</accession>
<sequence>MENIRFFLWLLSHKFLPINTLSSMQGFSNFDACVRCGLKDDLLHCFQDCSHVKTCWRCFNWSIDPNSFPLTCALKVDTRRRGWMDTTSKIMRKVRETIPMLMPVLEQPYCRGLCPPHPLNYTSAKRAFKHGSGDPLSTVPEPCLFPPCL</sequence>
<evidence type="ECO:0000313" key="2">
    <source>
        <dbReference type="EMBL" id="KAK7262507.1"/>
    </source>
</evidence>
<evidence type="ECO:0000256" key="1">
    <source>
        <dbReference type="SAM" id="SignalP"/>
    </source>
</evidence>
<dbReference type="EMBL" id="JAYKXN010000008">
    <property type="protein sequence ID" value="KAK7262507.1"/>
    <property type="molecule type" value="Genomic_DNA"/>
</dbReference>
<dbReference type="Proteomes" id="UP001359559">
    <property type="component" value="Unassembled WGS sequence"/>
</dbReference>
<comment type="caution">
    <text evidence="2">The sequence shown here is derived from an EMBL/GenBank/DDBJ whole genome shotgun (WGS) entry which is preliminary data.</text>
</comment>
<protein>
    <recommendedName>
        <fullName evidence="4">Reverse transcriptase zinc-binding domain-containing protein</fullName>
    </recommendedName>
</protein>
<gene>
    <name evidence="2" type="ORF">RJT34_30081</name>
</gene>
<organism evidence="2 3">
    <name type="scientific">Clitoria ternatea</name>
    <name type="common">Butterfly pea</name>
    <dbReference type="NCBI Taxonomy" id="43366"/>
    <lineage>
        <taxon>Eukaryota</taxon>
        <taxon>Viridiplantae</taxon>
        <taxon>Streptophyta</taxon>
        <taxon>Embryophyta</taxon>
        <taxon>Tracheophyta</taxon>
        <taxon>Spermatophyta</taxon>
        <taxon>Magnoliopsida</taxon>
        <taxon>eudicotyledons</taxon>
        <taxon>Gunneridae</taxon>
        <taxon>Pentapetalae</taxon>
        <taxon>rosids</taxon>
        <taxon>fabids</taxon>
        <taxon>Fabales</taxon>
        <taxon>Fabaceae</taxon>
        <taxon>Papilionoideae</taxon>
        <taxon>50 kb inversion clade</taxon>
        <taxon>NPAAA clade</taxon>
        <taxon>indigoferoid/millettioid clade</taxon>
        <taxon>Phaseoleae</taxon>
        <taxon>Clitoria</taxon>
    </lineage>
</organism>
<keyword evidence="1" id="KW-0732">Signal</keyword>
<feature type="chain" id="PRO_5042976841" description="Reverse transcriptase zinc-binding domain-containing protein" evidence="1">
    <location>
        <begin position="23"/>
        <end position="149"/>
    </location>
</feature>
<reference evidence="2 3" key="1">
    <citation type="submission" date="2024-01" db="EMBL/GenBank/DDBJ databases">
        <title>The genomes of 5 underutilized Papilionoideae crops provide insights into root nodulation and disease resistance.</title>
        <authorList>
            <person name="Yuan L."/>
        </authorList>
    </citation>
    <scope>NUCLEOTIDE SEQUENCE [LARGE SCALE GENOMIC DNA]</scope>
    <source>
        <strain evidence="2">LY-2023</strain>
        <tissue evidence="2">Leaf</tissue>
    </source>
</reference>
<feature type="signal peptide" evidence="1">
    <location>
        <begin position="1"/>
        <end position="22"/>
    </location>
</feature>
<keyword evidence="3" id="KW-1185">Reference proteome</keyword>
<evidence type="ECO:0000313" key="3">
    <source>
        <dbReference type="Proteomes" id="UP001359559"/>
    </source>
</evidence>